<sequence>MKPPRLPRVTREESARKACLVPACILVSLVVLKLVVPSRHFRASNFNPRGGFVAGSFCHPFALPKIKSHLSFRPRSPKKLTDMGPGYCLCADDETRSSIASLKGCGSKPVTCETACAEHVIVGEKTAPCVQKTRPECSERFSHENMQMPSDDIIELARAFHWAMGPHLGVKLPRGSRRDLYQDFAMYDRQMSKTDVAKVKRRIEKFKREAPAFPKKRIFHGRGIVIVGGSSPKFSTSFWVAIHAIRRTGSKIPIQIWFPDGELPDCGRISELNRLNVTVLSFSHLNRADDGFAEVTNRFMFKIIALLFSSFDEVLLLDSDNIILRDPEELFSSTPYLSTGSLLWLDFWGRSSAPDCQSILGNVTAVLHTHESGQLITKKSNTWEALALALFMNAHSYFFFPLTINYM</sequence>
<reference evidence="11 12" key="1">
    <citation type="journal article" date="2009" name="Science">
        <title>Green evolution and dynamic adaptations revealed by genomes of the marine picoeukaryotes Micromonas.</title>
        <authorList>
            <person name="Worden A.Z."/>
            <person name="Lee J.H."/>
            <person name="Mock T."/>
            <person name="Rouze P."/>
            <person name="Simmons M.P."/>
            <person name="Aerts A.L."/>
            <person name="Allen A.E."/>
            <person name="Cuvelier M.L."/>
            <person name="Derelle E."/>
            <person name="Everett M.V."/>
            <person name="Foulon E."/>
            <person name="Grimwood J."/>
            <person name="Gundlach H."/>
            <person name="Henrissat B."/>
            <person name="Napoli C."/>
            <person name="McDonald S.M."/>
            <person name="Parker M.S."/>
            <person name="Rombauts S."/>
            <person name="Salamov A."/>
            <person name="Von Dassow P."/>
            <person name="Badger J.H."/>
            <person name="Coutinho P.M."/>
            <person name="Demir E."/>
            <person name="Dubchak I."/>
            <person name="Gentemann C."/>
            <person name="Eikrem W."/>
            <person name="Gready J.E."/>
            <person name="John U."/>
            <person name="Lanier W."/>
            <person name="Lindquist E.A."/>
            <person name="Lucas S."/>
            <person name="Mayer K.F."/>
            <person name="Moreau H."/>
            <person name="Not F."/>
            <person name="Otillar R."/>
            <person name="Panaud O."/>
            <person name="Pangilinan J."/>
            <person name="Paulsen I."/>
            <person name="Piegu B."/>
            <person name="Poliakov A."/>
            <person name="Robbens S."/>
            <person name="Schmutz J."/>
            <person name="Toulza E."/>
            <person name="Wyss T."/>
            <person name="Zelensky A."/>
            <person name="Zhou K."/>
            <person name="Armbrust E.V."/>
            <person name="Bhattacharya D."/>
            <person name="Goodenough U.W."/>
            <person name="Van de Peer Y."/>
            <person name="Grigoriev I.V."/>
        </authorList>
    </citation>
    <scope>NUCLEOTIDE SEQUENCE [LARGE SCALE GENOMIC DNA]</scope>
    <source>
        <strain evidence="12">RCC299 / NOUM17</strain>
    </source>
</reference>
<organism evidence="11 12">
    <name type="scientific">Micromonas commoda (strain RCC299 / NOUM17 / CCMP2709)</name>
    <name type="common">Picoplanktonic green alga</name>
    <dbReference type="NCBI Taxonomy" id="296587"/>
    <lineage>
        <taxon>Eukaryota</taxon>
        <taxon>Viridiplantae</taxon>
        <taxon>Chlorophyta</taxon>
        <taxon>Mamiellophyceae</taxon>
        <taxon>Mamiellales</taxon>
        <taxon>Mamiellaceae</taxon>
        <taxon>Micromonas</taxon>
    </lineage>
</organism>
<keyword evidence="6" id="KW-0735">Signal-anchor</keyword>
<keyword evidence="5" id="KW-0812">Transmembrane</keyword>
<evidence type="ECO:0000256" key="2">
    <source>
        <dbReference type="ARBA" id="ARBA00004606"/>
    </source>
</evidence>
<evidence type="ECO:0000256" key="10">
    <source>
        <dbReference type="ARBA" id="ARBA00037847"/>
    </source>
</evidence>
<dbReference type="Pfam" id="PF11051">
    <property type="entry name" value="Mannosyl_trans3"/>
    <property type="match status" value="1"/>
</dbReference>
<evidence type="ECO:0000256" key="9">
    <source>
        <dbReference type="ARBA" id="ARBA00023136"/>
    </source>
</evidence>
<evidence type="ECO:0000256" key="7">
    <source>
        <dbReference type="ARBA" id="ARBA00022989"/>
    </source>
</evidence>
<dbReference type="GO" id="GO:0000026">
    <property type="term" value="F:alpha-1,2-mannosyltransferase activity"/>
    <property type="evidence" value="ECO:0007669"/>
    <property type="project" value="TreeGrafter"/>
</dbReference>
<keyword evidence="8" id="KW-0333">Golgi apparatus</keyword>
<dbReference type="GeneID" id="8250269"/>
<dbReference type="STRING" id="296587.C1FEN6"/>
<keyword evidence="9" id="KW-0472">Membrane</keyword>
<comment type="similarity">
    <text evidence="3">Belongs to the MNN1/MNT family.</text>
</comment>
<evidence type="ECO:0000256" key="5">
    <source>
        <dbReference type="ARBA" id="ARBA00022692"/>
    </source>
</evidence>
<dbReference type="SUPFAM" id="SSF53448">
    <property type="entry name" value="Nucleotide-diphospho-sugar transferases"/>
    <property type="match status" value="1"/>
</dbReference>
<dbReference type="InterPro" id="IPR029044">
    <property type="entry name" value="Nucleotide-diphossugar_trans"/>
</dbReference>
<protein>
    <submittedName>
        <fullName evidence="11">Glycosyltransferase family 71 protein</fullName>
    </submittedName>
</protein>
<dbReference type="Proteomes" id="UP000002009">
    <property type="component" value="Chromosome 1"/>
</dbReference>
<keyword evidence="7" id="KW-1133">Transmembrane helix</keyword>
<dbReference type="OrthoDB" id="567749at2759"/>
<accession>C1FEN6</accession>
<dbReference type="eggNOG" id="ENOG502S8HP">
    <property type="taxonomic scope" value="Eukaryota"/>
</dbReference>
<dbReference type="InterPro" id="IPR022751">
    <property type="entry name" value="Alpha_mannosyltransferase"/>
</dbReference>
<dbReference type="CAZy" id="GT71">
    <property type="family name" value="Glycosyltransferase Family 71"/>
</dbReference>
<evidence type="ECO:0000256" key="3">
    <source>
        <dbReference type="ARBA" id="ARBA00009105"/>
    </source>
</evidence>
<dbReference type="AlphaFoldDB" id="C1FEN6"/>
<comment type="subcellular location">
    <subcellularLocation>
        <location evidence="10">Endomembrane system</location>
        <topology evidence="10">Single-pass membrane protein</topology>
    </subcellularLocation>
    <subcellularLocation>
        <location evidence="1">Golgi apparatus membrane</location>
    </subcellularLocation>
    <subcellularLocation>
        <location evidence="2">Membrane</location>
        <topology evidence="2">Single-pass type II membrane protein</topology>
    </subcellularLocation>
</comment>
<dbReference type="PANTHER" id="PTHR31646">
    <property type="entry name" value="ALPHA-1,2-MANNOSYLTRANSFERASE MNN2"/>
    <property type="match status" value="1"/>
</dbReference>
<dbReference type="InParanoid" id="C1FEN6"/>
<evidence type="ECO:0000256" key="6">
    <source>
        <dbReference type="ARBA" id="ARBA00022968"/>
    </source>
</evidence>
<evidence type="ECO:0000256" key="4">
    <source>
        <dbReference type="ARBA" id="ARBA00022679"/>
    </source>
</evidence>
<dbReference type="GO" id="GO:0046354">
    <property type="term" value="P:mannan biosynthetic process"/>
    <property type="evidence" value="ECO:0007669"/>
    <property type="project" value="TreeGrafter"/>
</dbReference>
<dbReference type="EMBL" id="CP001574">
    <property type="protein sequence ID" value="ACO68989.1"/>
    <property type="molecule type" value="Genomic_DNA"/>
</dbReference>
<proteinExistence type="inferred from homology"/>
<dbReference type="GO" id="GO:0000139">
    <property type="term" value="C:Golgi membrane"/>
    <property type="evidence" value="ECO:0007669"/>
    <property type="project" value="UniProtKB-SubCell"/>
</dbReference>
<evidence type="ECO:0000256" key="1">
    <source>
        <dbReference type="ARBA" id="ARBA00004394"/>
    </source>
</evidence>
<dbReference type="RefSeq" id="XP_002507731.1">
    <property type="nucleotide sequence ID" value="XM_002507685.1"/>
</dbReference>
<evidence type="ECO:0000313" key="12">
    <source>
        <dbReference type="Proteomes" id="UP000002009"/>
    </source>
</evidence>
<keyword evidence="12" id="KW-1185">Reference proteome</keyword>
<evidence type="ECO:0000256" key="8">
    <source>
        <dbReference type="ARBA" id="ARBA00023034"/>
    </source>
</evidence>
<dbReference type="Gene3D" id="3.90.550.10">
    <property type="entry name" value="Spore Coat Polysaccharide Biosynthesis Protein SpsA, Chain A"/>
    <property type="match status" value="1"/>
</dbReference>
<dbReference type="OMA" id="HRPDFFS"/>
<dbReference type="KEGG" id="mis:MICPUN_51871"/>
<keyword evidence="4 11" id="KW-0808">Transferase</keyword>
<gene>
    <name evidence="11" type="ORF">MICPUN_51871</name>
</gene>
<evidence type="ECO:0000313" key="11">
    <source>
        <dbReference type="EMBL" id="ACO68989.1"/>
    </source>
</evidence>
<dbReference type="PANTHER" id="PTHR31646:SF1">
    <property type="entry name" value="ALPHA-1,2-MANNOSYLTRANSFERASE MNN2"/>
    <property type="match status" value="1"/>
</dbReference>
<name>C1FEN6_MICCC</name>